<keyword evidence="3" id="KW-1185">Reference proteome</keyword>
<accession>A0A8H6JA45</accession>
<sequence>MVVDTTVHRLLNGHQKAKALKSSPSSFHTLAIHQGTKTASRLSSGAEAFTSRKLAQPLHTTTELSGGGTGDRDKAAPPVSNGPGVEACSSEATASPPAGGSEDVVLPDLQRQGMSPGDSNTDNASSSSSISWAAMFDHLLEGHPVID</sequence>
<dbReference type="EMBL" id="WIGN01000111">
    <property type="protein sequence ID" value="KAF6808821.1"/>
    <property type="molecule type" value="Genomic_DNA"/>
</dbReference>
<proteinExistence type="predicted"/>
<gene>
    <name evidence="2" type="ORF">CSOJ01_07289</name>
</gene>
<dbReference type="AlphaFoldDB" id="A0A8H6JA45"/>
<comment type="caution">
    <text evidence="2">The sequence shown here is derived from an EMBL/GenBank/DDBJ whole genome shotgun (WGS) entry which is preliminary data.</text>
</comment>
<dbReference type="Proteomes" id="UP000652219">
    <property type="component" value="Unassembled WGS sequence"/>
</dbReference>
<evidence type="ECO:0000313" key="2">
    <source>
        <dbReference type="EMBL" id="KAF6808821.1"/>
    </source>
</evidence>
<protein>
    <submittedName>
        <fullName evidence="2">Uncharacterized protein</fullName>
    </submittedName>
</protein>
<organism evidence="2 3">
    <name type="scientific">Colletotrichum sojae</name>
    <dbReference type="NCBI Taxonomy" id="2175907"/>
    <lineage>
        <taxon>Eukaryota</taxon>
        <taxon>Fungi</taxon>
        <taxon>Dikarya</taxon>
        <taxon>Ascomycota</taxon>
        <taxon>Pezizomycotina</taxon>
        <taxon>Sordariomycetes</taxon>
        <taxon>Hypocreomycetidae</taxon>
        <taxon>Glomerellales</taxon>
        <taxon>Glomerellaceae</taxon>
        <taxon>Colletotrichum</taxon>
        <taxon>Colletotrichum orchidearum species complex</taxon>
    </lineage>
</organism>
<reference evidence="2 3" key="1">
    <citation type="journal article" date="2020" name="Phytopathology">
        <title>Genome Sequence Resources of Colletotrichum truncatum, C. plurivorum, C. musicola, and C. sojae: Four Species Pathogenic to Soybean (Glycine max).</title>
        <authorList>
            <person name="Rogerio F."/>
            <person name="Boufleur T.R."/>
            <person name="Ciampi-Guillardi M."/>
            <person name="Sukno S.A."/>
            <person name="Thon M.R."/>
            <person name="Massola Junior N.S."/>
            <person name="Baroncelli R."/>
        </authorList>
    </citation>
    <scope>NUCLEOTIDE SEQUENCE [LARGE SCALE GENOMIC DNA]</scope>
    <source>
        <strain evidence="2 3">LFN0009</strain>
    </source>
</reference>
<feature type="region of interest" description="Disordered" evidence="1">
    <location>
        <begin position="42"/>
        <end position="128"/>
    </location>
</feature>
<evidence type="ECO:0000313" key="3">
    <source>
        <dbReference type="Proteomes" id="UP000652219"/>
    </source>
</evidence>
<evidence type="ECO:0000256" key="1">
    <source>
        <dbReference type="SAM" id="MobiDB-lite"/>
    </source>
</evidence>
<name>A0A8H6JA45_9PEZI</name>